<evidence type="ECO:0000313" key="2">
    <source>
        <dbReference type="EMBL" id="KAJ3570055.1"/>
    </source>
</evidence>
<evidence type="ECO:0000256" key="1">
    <source>
        <dbReference type="SAM" id="MobiDB-lite"/>
    </source>
</evidence>
<organism evidence="2 3">
    <name type="scientific">Leucocoprinus birnbaumii</name>
    <dbReference type="NCBI Taxonomy" id="56174"/>
    <lineage>
        <taxon>Eukaryota</taxon>
        <taxon>Fungi</taxon>
        <taxon>Dikarya</taxon>
        <taxon>Basidiomycota</taxon>
        <taxon>Agaricomycotina</taxon>
        <taxon>Agaricomycetes</taxon>
        <taxon>Agaricomycetidae</taxon>
        <taxon>Agaricales</taxon>
        <taxon>Agaricineae</taxon>
        <taxon>Agaricaceae</taxon>
        <taxon>Leucocoprinus</taxon>
    </lineage>
</organism>
<name>A0AAD5YSL8_9AGAR</name>
<accession>A0AAD5YSL8</accession>
<comment type="caution">
    <text evidence="2">The sequence shown here is derived from an EMBL/GenBank/DDBJ whole genome shotgun (WGS) entry which is preliminary data.</text>
</comment>
<protein>
    <submittedName>
        <fullName evidence="2">Uncharacterized protein</fullName>
    </submittedName>
</protein>
<feature type="compositionally biased region" description="Polar residues" evidence="1">
    <location>
        <begin position="1"/>
        <end position="24"/>
    </location>
</feature>
<reference evidence="2" key="1">
    <citation type="submission" date="2022-07" db="EMBL/GenBank/DDBJ databases">
        <title>Genome Sequence of Leucocoprinus birnbaumii.</title>
        <authorList>
            <person name="Buettner E."/>
        </authorList>
    </citation>
    <scope>NUCLEOTIDE SEQUENCE</scope>
    <source>
        <strain evidence="2">VT141</strain>
    </source>
</reference>
<feature type="compositionally biased region" description="Polar residues" evidence="1">
    <location>
        <begin position="31"/>
        <end position="56"/>
    </location>
</feature>
<gene>
    <name evidence="2" type="ORF">NP233_g4643</name>
</gene>
<sequence length="130" mass="13902">MSNPPVENQTPSQCNPTATETNSPWRLALGQITNSQPSTPSNQASKRTHSQRNSADNRLPKTPRIEGETNGAAPMDKADDTGNPTQGVGASRHAPKHGNGDQPDDGNSPPPDEDWTKTPKTQLLFDPALL</sequence>
<evidence type="ECO:0000313" key="3">
    <source>
        <dbReference type="Proteomes" id="UP001213000"/>
    </source>
</evidence>
<dbReference type="EMBL" id="JANIEX010000256">
    <property type="protein sequence ID" value="KAJ3570055.1"/>
    <property type="molecule type" value="Genomic_DNA"/>
</dbReference>
<dbReference type="Proteomes" id="UP001213000">
    <property type="component" value="Unassembled WGS sequence"/>
</dbReference>
<dbReference type="AlphaFoldDB" id="A0AAD5YSL8"/>
<feature type="region of interest" description="Disordered" evidence="1">
    <location>
        <begin position="1"/>
        <end position="130"/>
    </location>
</feature>
<keyword evidence="3" id="KW-1185">Reference proteome</keyword>
<proteinExistence type="predicted"/>